<dbReference type="PANTHER" id="PTHR31118">
    <property type="entry name" value="CYCLASE-LIKE PROTEIN 2"/>
    <property type="match status" value="1"/>
</dbReference>
<name>A0A2H5XE22_9BACT</name>
<dbReference type="SUPFAM" id="SSF102198">
    <property type="entry name" value="Putative cyclase"/>
    <property type="match status" value="1"/>
</dbReference>
<dbReference type="Proteomes" id="UP000236173">
    <property type="component" value="Unassembled WGS sequence"/>
</dbReference>
<dbReference type="InterPro" id="IPR007325">
    <property type="entry name" value="KFase/CYL"/>
</dbReference>
<evidence type="ECO:0000313" key="2">
    <source>
        <dbReference type="Proteomes" id="UP000236173"/>
    </source>
</evidence>
<accession>A0A2H5XE22</accession>
<dbReference type="Gene3D" id="3.50.30.50">
    <property type="entry name" value="Putative cyclase"/>
    <property type="match status" value="1"/>
</dbReference>
<evidence type="ECO:0000313" key="1">
    <source>
        <dbReference type="EMBL" id="GBC99430.1"/>
    </source>
</evidence>
<dbReference type="EMBL" id="BEHT01000027">
    <property type="protein sequence ID" value="GBC99430.1"/>
    <property type="molecule type" value="Genomic_DNA"/>
</dbReference>
<dbReference type="AlphaFoldDB" id="A0A2H5XE22"/>
<gene>
    <name evidence="1" type="primary">kynB</name>
    <name evidence="1" type="ORF">HRbin17_01954</name>
</gene>
<dbReference type="InterPro" id="IPR037175">
    <property type="entry name" value="KFase_sf"/>
</dbReference>
<keyword evidence="1" id="KW-0378">Hydrolase</keyword>
<dbReference type="GO" id="GO:0019441">
    <property type="term" value="P:L-tryptophan catabolic process to kynurenine"/>
    <property type="evidence" value="ECO:0007669"/>
    <property type="project" value="InterPro"/>
</dbReference>
<dbReference type="Pfam" id="PF04199">
    <property type="entry name" value="Cyclase"/>
    <property type="match status" value="1"/>
</dbReference>
<dbReference type="EC" id="3.5.1.9" evidence="1"/>
<comment type="caution">
    <text evidence="1">The sequence shown here is derived from an EMBL/GenBank/DDBJ whole genome shotgun (WGS) entry which is preliminary data.</text>
</comment>
<protein>
    <submittedName>
        <fullName evidence="1">Kynurenine formamidase</fullName>
        <ecNumber evidence="1">3.5.1.9</ecNumber>
    </submittedName>
</protein>
<sequence>MRQFAIGAVIGVTIAMGLSWMVAQPRLGTWRVVDLTHSLHLAIPVWPGNPPFEFRNLARHAQGYYANAFSCAEHTGTHVDAPIHFAEAQRTMEQVPPSQLVGEACVLDVRDKVARDPDYRISARDLRDFENRYGQIPPGAFVIARTGWEERWTDPKRYINMDDKGVMHFPGFGADAAKLLVERNVAGVGIDTLSIDYGPSQDFIAHKILNGAGKIGLENLANLGALPPRGATVIVGALKIRDGSGAPARVLALVRR</sequence>
<reference evidence="2" key="1">
    <citation type="submission" date="2017-09" db="EMBL/GenBank/DDBJ databases">
        <title>Metaegenomics of thermophilic ammonia-oxidizing enrichment culture.</title>
        <authorList>
            <person name="Kato S."/>
            <person name="Suzuki K."/>
        </authorList>
    </citation>
    <scope>NUCLEOTIDE SEQUENCE [LARGE SCALE GENOMIC DNA]</scope>
</reference>
<proteinExistence type="predicted"/>
<dbReference type="GO" id="GO:0004061">
    <property type="term" value="F:arylformamidase activity"/>
    <property type="evidence" value="ECO:0007669"/>
    <property type="project" value="UniProtKB-EC"/>
</dbReference>
<dbReference type="PANTHER" id="PTHR31118:SF12">
    <property type="entry name" value="CYCLASE-LIKE PROTEIN 2"/>
    <property type="match status" value="1"/>
</dbReference>
<organism evidence="1 2">
    <name type="scientific">Candidatus Fervidibacter japonicus</name>
    <dbReference type="NCBI Taxonomy" id="2035412"/>
    <lineage>
        <taxon>Bacteria</taxon>
        <taxon>Candidatus Fervidibacterota</taxon>
        <taxon>Candidatus Fervidibacter</taxon>
    </lineage>
</organism>